<evidence type="ECO:0000256" key="3">
    <source>
        <dbReference type="ARBA" id="ARBA00022475"/>
    </source>
</evidence>
<evidence type="ECO:0000313" key="7">
    <source>
        <dbReference type="Proteomes" id="UP001500392"/>
    </source>
</evidence>
<reference evidence="7" key="1">
    <citation type="journal article" date="2019" name="Int. J. Syst. Evol. Microbiol.">
        <title>The Global Catalogue of Microorganisms (GCM) 10K type strain sequencing project: providing services to taxonomists for standard genome sequencing and annotation.</title>
        <authorList>
            <consortium name="The Broad Institute Genomics Platform"/>
            <consortium name="The Broad Institute Genome Sequencing Center for Infectious Disease"/>
            <person name="Wu L."/>
            <person name="Ma J."/>
        </authorList>
    </citation>
    <scope>NUCLEOTIDE SEQUENCE [LARGE SCALE GENOMIC DNA]</scope>
    <source>
        <strain evidence="7">JCM 17304</strain>
    </source>
</reference>
<dbReference type="SUPFAM" id="SSF53850">
    <property type="entry name" value="Periplasmic binding protein-like II"/>
    <property type="match status" value="1"/>
</dbReference>
<dbReference type="CDD" id="cd13553">
    <property type="entry name" value="PBP2_NrtA_CpmA_like"/>
    <property type="match status" value="1"/>
</dbReference>
<dbReference type="InterPro" id="IPR044527">
    <property type="entry name" value="NrtA/CpmA_ABC-bd_dom"/>
</dbReference>
<dbReference type="Proteomes" id="UP001500392">
    <property type="component" value="Unassembled WGS sequence"/>
</dbReference>
<evidence type="ECO:0000256" key="5">
    <source>
        <dbReference type="ARBA" id="ARBA00023136"/>
    </source>
</evidence>
<evidence type="ECO:0000313" key="6">
    <source>
        <dbReference type="EMBL" id="GAA4084760.1"/>
    </source>
</evidence>
<dbReference type="PANTHER" id="PTHR30024:SF43">
    <property type="entry name" value="BLL4572 PROTEIN"/>
    <property type="match status" value="1"/>
</dbReference>
<keyword evidence="5" id="KW-0472">Membrane</keyword>
<dbReference type="EMBL" id="BAABDM010000001">
    <property type="protein sequence ID" value="GAA4084760.1"/>
    <property type="molecule type" value="Genomic_DNA"/>
</dbReference>
<dbReference type="PANTHER" id="PTHR30024">
    <property type="entry name" value="ALIPHATIC SULFONATES-BINDING PROTEIN-RELATED"/>
    <property type="match status" value="1"/>
</dbReference>
<comment type="subcellular location">
    <subcellularLocation>
        <location evidence="1">Endomembrane system</location>
    </subcellularLocation>
</comment>
<accession>A0ABP7WB43</accession>
<dbReference type="Gene3D" id="3.40.190.10">
    <property type="entry name" value="Periplasmic binding protein-like II"/>
    <property type="match status" value="2"/>
</dbReference>
<evidence type="ECO:0000256" key="1">
    <source>
        <dbReference type="ARBA" id="ARBA00004308"/>
    </source>
</evidence>
<sequence>MAATHNRNGFELEKTDITLGFIPLTDCAPLVIAQEKGYFTSEGLNVTLSREVSWAGIRDKVGLGILDGAQMLASIPVASRLGVGGPKIDLVSAMVLDLNGNAITLNNHLYNHLYEIDSRSEFSPLIAAQALQCFIEENKRSKRPKLRFGIVYPCSTQSYELRYWLASAGIDPDRDIEIVVVPPPKMVTAMTDGDIHGFCVGEPWNTLAVQQQIGHVVATKYQLWNNSPEKVFAVSEAWSKEHPATHQALLRALIKACIWLDKNDNRRITAKIISQAAYIALPEETVALSLMGSSLKHYGLPPEKVEDFHVFHRYSANFPWLNHAEWFISQMYRWGQLTTPVNIEETVAAVYKPGLFRTAASALGLESPSIDRKTEGNLHEKMILTKSQHIGPNQFLDGQVISVGGIIKYLEKQNLSKADIPALRLINIQKEV</sequence>
<proteinExistence type="predicted"/>
<name>A0ABP7WB43_9GAMM</name>
<comment type="caution">
    <text evidence="6">The sequence shown here is derived from an EMBL/GenBank/DDBJ whole genome shotgun (WGS) entry which is preliminary data.</text>
</comment>
<keyword evidence="3" id="KW-1003">Cell membrane</keyword>
<gene>
    <name evidence="6" type="ORF">GCM10022414_04410</name>
</gene>
<keyword evidence="4" id="KW-0997">Cell inner membrane</keyword>
<evidence type="ECO:0000256" key="4">
    <source>
        <dbReference type="ARBA" id="ARBA00022519"/>
    </source>
</evidence>
<dbReference type="RefSeq" id="WP_344932128.1">
    <property type="nucleotide sequence ID" value="NZ_BAABDM010000001.1"/>
</dbReference>
<dbReference type="Pfam" id="PF13379">
    <property type="entry name" value="NMT1_2"/>
    <property type="match status" value="1"/>
</dbReference>
<protein>
    <submittedName>
        <fullName evidence="6">CmpA/NrtA family ABC transporter substrate-binding protein</fullName>
    </submittedName>
</protein>
<keyword evidence="2" id="KW-0813">Transport</keyword>
<organism evidence="6 7">
    <name type="scientific">Zhongshania borealis</name>
    <dbReference type="NCBI Taxonomy" id="889488"/>
    <lineage>
        <taxon>Bacteria</taxon>
        <taxon>Pseudomonadati</taxon>
        <taxon>Pseudomonadota</taxon>
        <taxon>Gammaproteobacteria</taxon>
        <taxon>Cellvibrionales</taxon>
        <taxon>Spongiibacteraceae</taxon>
        <taxon>Zhongshania</taxon>
    </lineage>
</organism>
<evidence type="ECO:0000256" key="2">
    <source>
        <dbReference type="ARBA" id="ARBA00022448"/>
    </source>
</evidence>
<keyword evidence="7" id="KW-1185">Reference proteome</keyword>